<evidence type="ECO:0000313" key="10">
    <source>
        <dbReference type="Proteomes" id="UP000054600"/>
    </source>
</evidence>
<comment type="subcellular location">
    <subcellularLocation>
        <location evidence="1">Membrane</location>
        <topology evidence="1">Multi-pass membrane protein</topology>
    </subcellularLocation>
</comment>
<evidence type="ECO:0000259" key="8">
    <source>
        <dbReference type="Pfam" id="PF00999"/>
    </source>
</evidence>
<evidence type="ECO:0000256" key="1">
    <source>
        <dbReference type="ARBA" id="ARBA00004141"/>
    </source>
</evidence>
<gene>
    <name evidence="9" type="ORF">Lsha_2288</name>
</gene>
<keyword evidence="10" id="KW-1185">Reference proteome</keyword>
<evidence type="ECO:0000256" key="4">
    <source>
        <dbReference type="ARBA" id="ARBA00022989"/>
    </source>
</evidence>
<feature type="transmembrane region" description="Helical" evidence="7">
    <location>
        <begin position="266"/>
        <end position="286"/>
    </location>
</feature>
<dbReference type="RefSeq" id="WP_018577862.1">
    <property type="nucleotide sequence ID" value="NZ_KB892415.1"/>
</dbReference>
<evidence type="ECO:0000256" key="7">
    <source>
        <dbReference type="SAM" id="Phobius"/>
    </source>
</evidence>
<evidence type="ECO:0000256" key="3">
    <source>
        <dbReference type="ARBA" id="ARBA00022692"/>
    </source>
</evidence>
<comment type="caution">
    <text evidence="9">The sequence shown here is derived from an EMBL/GenBank/DDBJ whole genome shotgun (WGS) entry which is preliminary data.</text>
</comment>
<dbReference type="GO" id="GO:1902600">
    <property type="term" value="P:proton transmembrane transport"/>
    <property type="evidence" value="ECO:0007669"/>
    <property type="project" value="InterPro"/>
</dbReference>
<feature type="transmembrane region" description="Helical" evidence="7">
    <location>
        <begin position="224"/>
        <end position="246"/>
    </location>
</feature>
<feature type="domain" description="Cation/H+ exchanger transmembrane" evidence="8">
    <location>
        <begin position="21"/>
        <end position="370"/>
    </location>
</feature>
<name>A0A0W0YLM6_9GAMM</name>
<feature type="transmembrane region" description="Helical" evidence="7">
    <location>
        <begin position="60"/>
        <end position="79"/>
    </location>
</feature>
<keyword evidence="3 7" id="KW-0812">Transmembrane</keyword>
<feature type="transmembrane region" description="Helical" evidence="7">
    <location>
        <begin position="36"/>
        <end position="54"/>
    </location>
</feature>
<dbReference type="PANTHER" id="PTHR43021">
    <property type="entry name" value="NA(+)/H(+) ANTIPORTER-RELATED"/>
    <property type="match status" value="1"/>
</dbReference>
<evidence type="ECO:0000256" key="6">
    <source>
        <dbReference type="ARBA" id="ARBA00023136"/>
    </source>
</evidence>
<dbReference type="InterPro" id="IPR038770">
    <property type="entry name" value="Na+/solute_symporter_sf"/>
</dbReference>
<feature type="transmembrane region" description="Helical" evidence="7">
    <location>
        <begin position="153"/>
        <end position="177"/>
    </location>
</feature>
<keyword evidence="2" id="KW-0050">Antiport</keyword>
<keyword evidence="6 7" id="KW-0472">Membrane</keyword>
<dbReference type="Proteomes" id="UP000054600">
    <property type="component" value="Unassembled WGS sequence"/>
</dbReference>
<feature type="transmembrane region" description="Helical" evidence="7">
    <location>
        <begin position="117"/>
        <end position="141"/>
    </location>
</feature>
<keyword evidence="4 7" id="KW-1133">Transmembrane helix</keyword>
<dbReference type="STRING" id="1122169.Lsha_2288"/>
<dbReference type="InterPro" id="IPR006153">
    <property type="entry name" value="Cation/H_exchanger_TM"/>
</dbReference>
<feature type="transmembrane region" description="Helical" evidence="7">
    <location>
        <begin position="91"/>
        <end position="111"/>
    </location>
</feature>
<dbReference type="EMBL" id="LNYW01000065">
    <property type="protein sequence ID" value="KTD57735.1"/>
    <property type="molecule type" value="Genomic_DNA"/>
</dbReference>
<keyword evidence="2" id="KW-0813">Transport</keyword>
<dbReference type="PATRIC" id="fig|1122169.6.peg.2634"/>
<organism evidence="9 10">
    <name type="scientific">Legionella shakespearei DSM 23087</name>
    <dbReference type="NCBI Taxonomy" id="1122169"/>
    <lineage>
        <taxon>Bacteria</taxon>
        <taxon>Pseudomonadati</taxon>
        <taxon>Pseudomonadota</taxon>
        <taxon>Gammaproteobacteria</taxon>
        <taxon>Legionellales</taxon>
        <taxon>Legionellaceae</taxon>
        <taxon>Legionella</taxon>
    </lineage>
</organism>
<keyword evidence="5" id="KW-0406">Ion transport</keyword>
<feature type="transmembrane region" description="Helical" evidence="7">
    <location>
        <begin position="189"/>
        <end position="212"/>
    </location>
</feature>
<accession>A0A0W0YLM6</accession>
<dbReference type="Gene3D" id="1.20.1530.20">
    <property type="match status" value="1"/>
</dbReference>
<evidence type="ECO:0000256" key="5">
    <source>
        <dbReference type="ARBA" id="ARBA00023065"/>
    </source>
</evidence>
<dbReference type="PANTHER" id="PTHR43021:SF2">
    <property type="entry name" value="CATION_H+ EXCHANGER DOMAIN-CONTAINING PROTEIN"/>
    <property type="match status" value="1"/>
</dbReference>
<dbReference type="AlphaFoldDB" id="A0A0W0YLM6"/>
<reference evidence="9 10" key="1">
    <citation type="submission" date="2015-11" db="EMBL/GenBank/DDBJ databases">
        <title>Genomic analysis of 38 Legionella species identifies large and diverse effector repertoires.</title>
        <authorList>
            <person name="Burstein D."/>
            <person name="Amaro F."/>
            <person name="Zusman T."/>
            <person name="Lifshitz Z."/>
            <person name="Cohen O."/>
            <person name="Gilbert J.A."/>
            <person name="Pupko T."/>
            <person name="Shuman H.A."/>
            <person name="Segal G."/>
        </authorList>
    </citation>
    <scope>NUCLEOTIDE SEQUENCE [LARGE SCALE GENOMIC DNA]</scope>
    <source>
        <strain evidence="9 10">ATCC 49655</strain>
    </source>
</reference>
<dbReference type="GO" id="GO:0015297">
    <property type="term" value="F:antiporter activity"/>
    <property type="evidence" value="ECO:0007669"/>
    <property type="project" value="UniProtKB-KW"/>
</dbReference>
<evidence type="ECO:0000313" key="9">
    <source>
        <dbReference type="EMBL" id="KTD57735.1"/>
    </source>
</evidence>
<evidence type="ECO:0000256" key="2">
    <source>
        <dbReference type="ARBA" id="ARBA00022449"/>
    </source>
</evidence>
<sequence>MIEVNTIIADLAWPIGILLAWFIGELGYRWLKVPHISIYAVVGFILAYPQLGLLPQTQPLPILLLANIGFGLILFEAGYRMNLRWMFNNPWVALSSILEATLTFILVFYLLKLYGLAFSTCLILAALSMATSPATVIRVINEQRSSGQVTERLLHLSVLNCVWTVFLFKIIVGFAMFHSSESIGQATYTSLYVLMISTLLGILFGVVMPLLLRMIKSSCNDNTLPFAIAVILLVALTYNLKLSPVLATLTFGMVSRHGRMVFNSSLRGFGTLGDLLSMLLFVFIAATIEWRQVMAGMSVGLLIIAVRQFAKVAGITVFAHISGITWKKGFLTGMAMAPMSVFVILILEQSRYIGINFIDTLAPLAMVALTLEILGPIILQKALILAHEIPLNKE</sequence>
<dbReference type="eggNOG" id="COG0475">
    <property type="taxonomic scope" value="Bacteria"/>
</dbReference>
<feature type="transmembrane region" description="Helical" evidence="7">
    <location>
        <begin position="360"/>
        <end position="379"/>
    </location>
</feature>
<feature type="transmembrane region" description="Helical" evidence="7">
    <location>
        <begin position="6"/>
        <end position="24"/>
    </location>
</feature>
<dbReference type="GO" id="GO:0016020">
    <property type="term" value="C:membrane"/>
    <property type="evidence" value="ECO:0007669"/>
    <property type="project" value="UniProtKB-SubCell"/>
</dbReference>
<dbReference type="OrthoDB" id="8617652at2"/>
<proteinExistence type="predicted"/>
<dbReference type="Pfam" id="PF00999">
    <property type="entry name" value="Na_H_Exchanger"/>
    <property type="match status" value="1"/>
</dbReference>
<feature type="transmembrane region" description="Helical" evidence="7">
    <location>
        <begin position="330"/>
        <end position="348"/>
    </location>
</feature>
<feature type="transmembrane region" description="Helical" evidence="7">
    <location>
        <begin position="293"/>
        <end position="310"/>
    </location>
</feature>
<protein>
    <submittedName>
        <fullName evidence="9">Na/H transporter</fullName>
    </submittedName>
</protein>